<dbReference type="EMBL" id="FWXF01000003">
    <property type="protein sequence ID" value="SMC20273.1"/>
    <property type="molecule type" value="Genomic_DNA"/>
</dbReference>
<gene>
    <name evidence="4" type="ORF">SAMN02746041_00859</name>
</gene>
<dbReference type="InterPro" id="IPR010426">
    <property type="entry name" value="MTTB_MeTrfase"/>
</dbReference>
<evidence type="ECO:0000256" key="3">
    <source>
        <dbReference type="ARBA" id="ARBA00022679"/>
    </source>
</evidence>
<comment type="similarity">
    <text evidence="1">Belongs to the trimethylamine methyltransferase family.</text>
</comment>
<dbReference type="AlphaFoldDB" id="A0A1W1X8T2"/>
<keyword evidence="5" id="KW-1185">Reference proteome</keyword>
<dbReference type="InterPro" id="IPR038601">
    <property type="entry name" value="MttB-like_sf"/>
</dbReference>
<evidence type="ECO:0000313" key="5">
    <source>
        <dbReference type="Proteomes" id="UP000192783"/>
    </source>
</evidence>
<dbReference type="Pfam" id="PF06253">
    <property type="entry name" value="MTTB"/>
    <property type="match status" value="1"/>
</dbReference>
<keyword evidence="2 4" id="KW-0489">Methyltransferase</keyword>
<dbReference type="GO" id="GO:0008168">
    <property type="term" value="F:methyltransferase activity"/>
    <property type="evidence" value="ECO:0007669"/>
    <property type="project" value="UniProtKB-KW"/>
</dbReference>
<reference evidence="4 5" key="1">
    <citation type="submission" date="2017-04" db="EMBL/GenBank/DDBJ databases">
        <authorList>
            <person name="Afonso C.L."/>
            <person name="Miller P.J."/>
            <person name="Scott M.A."/>
            <person name="Spackman E."/>
            <person name="Goraichik I."/>
            <person name="Dimitrov K.M."/>
            <person name="Suarez D.L."/>
            <person name="Swayne D.E."/>
        </authorList>
    </citation>
    <scope>NUCLEOTIDE SEQUENCE [LARGE SCALE GENOMIC DNA]</scope>
    <source>
        <strain evidence="4 5">DSM 13146</strain>
    </source>
</reference>
<dbReference type="RefSeq" id="WP_170920331.1">
    <property type="nucleotide sequence ID" value="NZ_FWXF01000003.1"/>
</dbReference>
<dbReference type="Proteomes" id="UP000192783">
    <property type="component" value="Unassembled WGS sequence"/>
</dbReference>
<dbReference type="GO" id="GO:0015948">
    <property type="term" value="P:methanogenesis"/>
    <property type="evidence" value="ECO:0007669"/>
    <property type="project" value="InterPro"/>
</dbReference>
<keyword evidence="3 4" id="KW-0808">Transferase</keyword>
<evidence type="ECO:0000313" key="4">
    <source>
        <dbReference type="EMBL" id="SMC20273.1"/>
    </source>
</evidence>
<organism evidence="4 5">
    <name type="scientific">Desulfacinum hydrothermale DSM 13146</name>
    <dbReference type="NCBI Taxonomy" id="1121390"/>
    <lineage>
        <taxon>Bacteria</taxon>
        <taxon>Pseudomonadati</taxon>
        <taxon>Thermodesulfobacteriota</taxon>
        <taxon>Syntrophobacteria</taxon>
        <taxon>Syntrophobacterales</taxon>
        <taxon>Syntrophobacteraceae</taxon>
        <taxon>Desulfacinum</taxon>
    </lineage>
</organism>
<dbReference type="STRING" id="1121390.SAMN02746041_00859"/>
<dbReference type="GO" id="GO:0032259">
    <property type="term" value="P:methylation"/>
    <property type="evidence" value="ECO:0007669"/>
    <property type="project" value="UniProtKB-KW"/>
</dbReference>
<evidence type="ECO:0000256" key="1">
    <source>
        <dbReference type="ARBA" id="ARBA00007137"/>
    </source>
</evidence>
<sequence>MMKSGEYQPRLQFLDQEQKKRIHQEALQVLESVGMEVLQEEARSLLIQAGAREGEGNRLYIPASLVDKALETAPNNIAVYDREGTHVMDLGGRRAYFGTGSDLIYNLDPQSEERHPCRLEDVTRAARLCDALPNIDFVMSFAHPSEIPPHFAYLKSFEAMALSCRKPIVCTAEDRGDLEAMWKIGCAVRGGAEALRQKPYLIHYAEPISPLKHPVPSLNKLLLCAEKEIPAIYSPAPIAGSTAPMTLAGHVVQGLAECLTGLIIHQLKRPGAPFLMGMGPAVLDMATGQCSYNAPEYYMAYGAMIEMSHFYDLPSWGYAGTSDSQVPDGQATFEAGLLTFLSTFLGANLNHDVGYLDFGRTGALEMIVMVDEFIDQIRRMALGIPTDPEHLGVDAIAQVGPGGHFLTHPHTLKHLRDTQWRPRLIHRGSHEKWTAAGKTTLLDRSRARVREILEKHLPVPVPDPVRQAIQEIIDTFQEKGHEI</sequence>
<proteinExistence type="inferred from homology"/>
<accession>A0A1W1X8T2</accession>
<evidence type="ECO:0000256" key="2">
    <source>
        <dbReference type="ARBA" id="ARBA00022603"/>
    </source>
</evidence>
<protein>
    <submittedName>
        <fullName evidence="4">Trimethylamine---corrinoid protein Co-methyltransferase</fullName>
    </submittedName>
</protein>
<dbReference type="Gene3D" id="3.20.20.480">
    <property type="entry name" value="Trimethylamine methyltransferase-like"/>
    <property type="match status" value="1"/>
</dbReference>
<name>A0A1W1X8T2_9BACT</name>